<dbReference type="InterPro" id="IPR000467">
    <property type="entry name" value="G_patch_dom"/>
</dbReference>
<dbReference type="GO" id="GO:0003676">
    <property type="term" value="F:nucleic acid binding"/>
    <property type="evidence" value="ECO:0007669"/>
    <property type="project" value="InterPro"/>
</dbReference>
<dbReference type="GO" id="GO:0004722">
    <property type="term" value="F:protein serine/threonine phosphatase activity"/>
    <property type="evidence" value="ECO:0007669"/>
    <property type="project" value="TreeGrafter"/>
</dbReference>
<dbReference type="WBParaSite" id="jg20789">
    <property type="protein sequence ID" value="jg20789"/>
    <property type="gene ID" value="jg20789"/>
</dbReference>
<evidence type="ECO:0000256" key="1">
    <source>
        <dbReference type="ARBA" id="ARBA00006717"/>
    </source>
</evidence>
<evidence type="ECO:0000259" key="2">
    <source>
        <dbReference type="PROSITE" id="PS50174"/>
    </source>
</evidence>
<dbReference type="AlphaFoldDB" id="A0A915DLC1"/>
<dbReference type="GO" id="GO:0005739">
    <property type="term" value="C:mitochondrion"/>
    <property type="evidence" value="ECO:0007669"/>
    <property type="project" value="TreeGrafter"/>
</dbReference>
<proteinExistence type="inferred from homology"/>
<comment type="similarity">
    <text evidence="1">Belongs to the phosphoglycerate mutase family. BPG-dependent PGAM subfamily.</text>
</comment>
<dbReference type="InterPro" id="IPR029033">
    <property type="entry name" value="His_PPase_superfam"/>
</dbReference>
<keyword evidence="3" id="KW-1185">Reference proteome</keyword>
<dbReference type="PANTHER" id="PTHR20935:SF0">
    <property type="entry name" value="SERINE_THREONINE-PROTEIN PHOSPHATASE PGAM5, MITOCHONDRIAL"/>
    <property type="match status" value="1"/>
</dbReference>
<dbReference type="Gene3D" id="3.40.50.1240">
    <property type="entry name" value="Phosphoglycerate mutase-like"/>
    <property type="match status" value="1"/>
</dbReference>
<evidence type="ECO:0000313" key="3">
    <source>
        <dbReference type="Proteomes" id="UP000887574"/>
    </source>
</evidence>
<sequence length="180" mass="20169">MAKLGWQGGGLGLNEQGIDQPISAGEIVEWVFSPRFLFCRSNCLGSSWGVYYRNELRSFAATVVDLNPSSSHINGQLVVPSIGTGFFNESYAPLTKWNYNWDNRDPLSMINDKKYNAADDEEKKTMLEKVKPTATRNIFLIRHGQYFLDSEKKNLTELGREQALLLGKRLAAAGINANYA</sequence>
<dbReference type="Proteomes" id="UP000887574">
    <property type="component" value="Unplaced"/>
</dbReference>
<dbReference type="Pfam" id="PF01585">
    <property type="entry name" value="G-patch"/>
    <property type="match status" value="1"/>
</dbReference>
<dbReference type="GO" id="GO:0090141">
    <property type="term" value="P:positive regulation of mitochondrial fission"/>
    <property type="evidence" value="ECO:0007669"/>
    <property type="project" value="TreeGrafter"/>
</dbReference>
<reference evidence="4" key="1">
    <citation type="submission" date="2022-11" db="UniProtKB">
        <authorList>
            <consortium name="WormBaseParasite"/>
        </authorList>
    </citation>
    <scope>IDENTIFICATION</scope>
</reference>
<feature type="domain" description="G-patch" evidence="2">
    <location>
        <begin position="1"/>
        <end position="24"/>
    </location>
</feature>
<dbReference type="PROSITE" id="PS50174">
    <property type="entry name" value="G_PATCH"/>
    <property type="match status" value="1"/>
</dbReference>
<organism evidence="3 4">
    <name type="scientific">Ditylenchus dipsaci</name>
    <dbReference type="NCBI Taxonomy" id="166011"/>
    <lineage>
        <taxon>Eukaryota</taxon>
        <taxon>Metazoa</taxon>
        <taxon>Ecdysozoa</taxon>
        <taxon>Nematoda</taxon>
        <taxon>Chromadorea</taxon>
        <taxon>Rhabditida</taxon>
        <taxon>Tylenchina</taxon>
        <taxon>Tylenchomorpha</taxon>
        <taxon>Sphaerularioidea</taxon>
        <taxon>Anguinidae</taxon>
        <taxon>Anguininae</taxon>
        <taxon>Ditylenchus</taxon>
    </lineage>
</organism>
<dbReference type="InterPro" id="IPR051021">
    <property type="entry name" value="Mito_Ser/Thr_phosphatase"/>
</dbReference>
<dbReference type="SUPFAM" id="SSF53254">
    <property type="entry name" value="Phosphoglycerate mutase-like"/>
    <property type="match status" value="1"/>
</dbReference>
<protein>
    <submittedName>
        <fullName evidence="4">G-patch domain-containing protein</fullName>
    </submittedName>
</protein>
<accession>A0A915DLC1</accession>
<dbReference type="PANTHER" id="PTHR20935">
    <property type="entry name" value="PHOSPHOGLYCERATE MUTASE-RELATED"/>
    <property type="match status" value="1"/>
</dbReference>
<name>A0A915DLC1_9BILA</name>
<evidence type="ECO:0000313" key="4">
    <source>
        <dbReference type="WBParaSite" id="jg20789"/>
    </source>
</evidence>